<organism evidence="2 3">
    <name type="scientific">Salicibibacter kimchii</name>
    <dbReference type="NCBI Taxonomy" id="2099786"/>
    <lineage>
        <taxon>Bacteria</taxon>
        <taxon>Bacillati</taxon>
        <taxon>Bacillota</taxon>
        <taxon>Bacilli</taxon>
        <taxon>Bacillales</taxon>
        <taxon>Bacillaceae</taxon>
        <taxon>Salicibibacter</taxon>
    </lineage>
</organism>
<evidence type="ECO:0000259" key="1">
    <source>
        <dbReference type="Pfam" id="PF18754"/>
    </source>
</evidence>
<sequence>MPRKLILSRKGFDGSAGGKPSPILENKFVSLPIPSADSGFFYKDMKFTSEENYLKIMKDLGIKQFSEAHLDPDLRRSLLDNHPEEWRGLFGQSGISQGTLHNRDVGEGDIFLFFGWFKEARKEVGVWKYVPNAPDVHAIFGYLEVDRELDIKAGDSIPSWAAYHPHIKHSHEHAKGRNSVYVATSTFSKDANQPGWGSFHYDPRLVLTDEAKNARSFWKLPACFQGEQDQFTPRIKTWSVLSNGMIEIQTVGRGDQEMYVSSNPEVVAWAEELIRTCSVYE</sequence>
<evidence type="ECO:0000313" key="3">
    <source>
        <dbReference type="Proteomes" id="UP000252100"/>
    </source>
</evidence>
<dbReference type="Proteomes" id="UP000252100">
    <property type="component" value="Chromosome"/>
</dbReference>
<dbReference type="Pfam" id="PF18754">
    <property type="entry name" value="Nmad3"/>
    <property type="match status" value="1"/>
</dbReference>
<keyword evidence="3" id="KW-1185">Reference proteome</keyword>
<reference evidence="2 3" key="1">
    <citation type="journal article" date="2018" name="J. Microbiol.">
        <title>Salicibibacter kimchii gen. nov., sp. nov., a moderately halophilic and alkalitolerant bacterium in the family Bacillaceae, isolated from kimchi.</title>
        <authorList>
            <person name="Jang J.Y."/>
            <person name="Oh Y.J."/>
            <person name="Lim S.K."/>
            <person name="Park H.K."/>
            <person name="Lee C."/>
            <person name="Kim J.Y."/>
            <person name="Lee M.A."/>
            <person name="Choi H.J."/>
        </authorList>
    </citation>
    <scope>NUCLEOTIDE SEQUENCE [LARGE SCALE GENOMIC DNA]</scope>
    <source>
        <strain evidence="2 3">NKC1-1</strain>
    </source>
</reference>
<gene>
    <name evidence="2" type="ORF">DT065_05825</name>
</gene>
<name>A0A345BXA4_9BACI</name>
<dbReference type="RefSeq" id="WP_114371633.1">
    <property type="nucleotide sequence ID" value="NZ_CP031092.1"/>
</dbReference>
<protein>
    <recommendedName>
        <fullName evidence="1">Nucleotide modification associated domain-containing protein</fullName>
    </recommendedName>
</protein>
<dbReference type="EMBL" id="CP031092">
    <property type="protein sequence ID" value="AXF55585.1"/>
    <property type="molecule type" value="Genomic_DNA"/>
</dbReference>
<proteinExistence type="predicted"/>
<evidence type="ECO:0000313" key="2">
    <source>
        <dbReference type="EMBL" id="AXF55585.1"/>
    </source>
</evidence>
<dbReference type="OrthoDB" id="9772090at2"/>
<dbReference type="KEGG" id="rue:DT065_05825"/>
<accession>A0A345BXA4</accession>
<dbReference type="InterPro" id="IPR041135">
    <property type="entry name" value="Nmad3"/>
</dbReference>
<feature type="domain" description="Nucleotide modification associated" evidence="1">
    <location>
        <begin position="4"/>
        <end position="258"/>
    </location>
</feature>
<dbReference type="AlphaFoldDB" id="A0A345BXA4"/>